<keyword evidence="10" id="KW-1003">Cell membrane</keyword>
<dbReference type="GO" id="GO:0022900">
    <property type="term" value="P:electron transport chain"/>
    <property type="evidence" value="ECO:0007669"/>
    <property type="project" value="UniProtKB-UniRule"/>
</dbReference>
<comment type="similarity">
    <text evidence="10">Belongs to the NqrB/RnfD family.</text>
</comment>
<feature type="transmembrane region" description="Helical" evidence="10">
    <location>
        <begin position="259"/>
        <end position="278"/>
    </location>
</feature>
<comment type="subcellular location">
    <subcellularLocation>
        <location evidence="10">Cell membrane</location>
        <topology evidence="10">Multi-pass membrane protein</topology>
    </subcellularLocation>
</comment>
<dbReference type="AlphaFoldDB" id="A0A1F2WF98"/>
<evidence type="ECO:0000256" key="5">
    <source>
        <dbReference type="ARBA" id="ARBA00022692"/>
    </source>
</evidence>
<dbReference type="STRING" id="1797197.A2Y75_09425"/>
<name>A0A1F2WF98_9ACTN</name>
<evidence type="ECO:0000256" key="10">
    <source>
        <dbReference type="HAMAP-Rule" id="MF_00462"/>
    </source>
</evidence>
<organism evidence="11 12">
    <name type="scientific">Candidatus Solincola sediminis</name>
    <dbReference type="NCBI Taxonomy" id="1797199"/>
    <lineage>
        <taxon>Bacteria</taxon>
        <taxon>Bacillati</taxon>
        <taxon>Actinomycetota</taxon>
        <taxon>Candidatus Geothermincolia</taxon>
        <taxon>Candidatus Geothermincolales</taxon>
        <taxon>Candidatus Geothermincolaceae</taxon>
        <taxon>Candidatus Solincola</taxon>
    </lineage>
</organism>
<evidence type="ECO:0000256" key="4">
    <source>
        <dbReference type="ARBA" id="ARBA00022643"/>
    </source>
</evidence>
<evidence type="ECO:0000256" key="6">
    <source>
        <dbReference type="ARBA" id="ARBA00022967"/>
    </source>
</evidence>
<dbReference type="EMBL" id="MELK01000053">
    <property type="protein sequence ID" value="OFW55525.1"/>
    <property type="molecule type" value="Genomic_DNA"/>
</dbReference>
<dbReference type="InterPro" id="IPR011303">
    <property type="entry name" value="RnfD_bac"/>
</dbReference>
<feature type="modified residue" description="FMN phosphoryl threonine" evidence="10">
    <location>
        <position position="190"/>
    </location>
</feature>
<sequence length="387" mass="41895">MEMADTMQVTVSPHLHRRDETISRGMRNVLVALAPLGIWAIIIFGFNVVYILAVSCITAALSEIVMRKIMRRPVTLSDGSAMVTAILFAFLLAPTTPLWVVAIGSFIAVAIAKELFGGLGKNIFNPAIFARVVLFFSPLAVYSQRYARPFFWKTTGFFSPVATSINNNVSSGVVYKTLAGNSTSLVTAATPLSLFKSGRLLPGIVTGPTPVGSTWVTSSGRPNVGGLFLGLKSGTIGEISILLILLGGLYLIYKGTVDWRIPAGIIGAFFLLTLVTWYHPVDNLFGGGLFLGAFFMATDWVTSPVTRRGKWIFAIGIGVTIFILRFWSARPEGVALAIIIWNPLTLLIDRYIAQPRFGEVTNPLFSKLPILPKSKPVPAAKSAPEKT</sequence>
<feature type="transmembrane region" description="Helical" evidence="10">
    <location>
        <begin position="123"/>
        <end position="142"/>
    </location>
</feature>
<dbReference type="HAMAP" id="MF_00462">
    <property type="entry name" value="RsxD_RnfD"/>
    <property type="match status" value="1"/>
</dbReference>
<comment type="caution">
    <text evidence="10">Lacks conserved residue(s) required for the propagation of feature annotation.</text>
</comment>
<feature type="transmembrane region" description="Helical" evidence="10">
    <location>
        <begin position="227"/>
        <end position="252"/>
    </location>
</feature>
<evidence type="ECO:0000256" key="1">
    <source>
        <dbReference type="ARBA" id="ARBA00022448"/>
    </source>
</evidence>
<keyword evidence="7 10" id="KW-0249">Electron transport</keyword>
<evidence type="ECO:0000313" key="12">
    <source>
        <dbReference type="Proteomes" id="UP000177876"/>
    </source>
</evidence>
<evidence type="ECO:0000256" key="9">
    <source>
        <dbReference type="ARBA" id="ARBA00023136"/>
    </source>
</evidence>
<feature type="transmembrane region" description="Helical" evidence="10">
    <location>
        <begin position="36"/>
        <end position="61"/>
    </location>
</feature>
<evidence type="ECO:0000256" key="7">
    <source>
        <dbReference type="ARBA" id="ARBA00022982"/>
    </source>
</evidence>
<comment type="caution">
    <text evidence="11">The sequence shown here is derived from an EMBL/GenBank/DDBJ whole genome shotgun (WGS) entry which is preliminary data.</text>
</comment>
<comment type="cofactor">
    <cofactor evidence="10">
        <name>FMN</name>
        <dbReference type="ChEBI" id="CHEBI:58210"/>
    </cofactor>
</comment>
<comment type="subunit">
    <text evidence="10">The complex is composed of six subunits: RnfA, RnfB, RnfC, RnfD, RnfE and RnfG.</text>
</comment>
<dbReference type="Proteomes" id="UP000177876">
    <property type="component" value="Unassembled WGS sequence"/>
</dbReference>
<keyword evidence="6 10" id="KW-1278">Translocase</keyword>
<reference evidence="11 12" key="1">
    <citation type="journal article" date="2016" name="Nat. Commun.">
        <title>Thousands of microbial genomes shed light on interconnected biogeochemical processes in an aquifer system.</title>
        <authorList>
            <person name="Anantharaman K."/>
            <person name="Brown C.T."/>
            <person name="Hug L.A."/>
            <person name="Sharon I."/>
            <person name="Castelle C.J."/>
            <person name="Probst A.J."/>
            <person name="Thomas B.C."/>
            <person name="Singh A."/>
            <person name="Wilkins M.J."/>
            <person name="Karaoz U."/>
            <person name="Brodie E.L."/>
            <person name="Williams K.H."/>
            <person name="Hubbard S.S."/>
            <person name="Banfield J.F."/>
        </authorList>
    </citation>
    <scope>NUCLEOTIDE SEQUENCE [LARGE SCALE GENOMIC DNA]</scope>
</reference>
<gene>
    <name evidence="10" type="primary">rnfD</name>
    <name evidence="11" type="ORF">A2Y75_09425</name>
</gene>
<accession>A0A1F2WF98</accession>
<protein>
    <recommendedName>
        <fullName evidence="10">Ion-translocating oxidoreductase complex subunit D</fullName>
        <ecNumber evidence="10">7.-.-.-</ecNumber>
    </recommendedName>
    <alternativeName>
        <fullName evidence="10">Rnf electron transport complex subunit D</fullName>
    </alternativeName>
</protein>
<dbReference type="PANTHER" id="PTHR30578:SF0">
    <property type="entry name" value="ION-TRANSLOCATING OXIDOREDUCTASE COMPLEX SUBUNIT D"/>
    <property type="match status" value="1"/>
</dbReference>
<dbReference type="NCBIfam" id="TIGR01946">
    <property type="entry name" value="rnfD"/>
    <property type="match status" value="1"/>
</dbReference>
<evidence type="ECO:0000256" key="2">
    <source>
        <dbReference type="ARBA" id="ARBA00022553"/>
    </source>
</evidence>
<keyword evidence="5 10" id="KW-0812">Transmembrane</keyword>
<keyword evidence="2 10" id="KW-0597">Phosphoprotein</keyword>
<keyword evidence="1 10" id="KW-0813">Transport</keyword>
<evidence type="ECO:0000256" key="3">
    <source>
        <dbReference type="ARBA" id="ARBA00022630"/>
    </source>
</evidence>
<dbReference type="GO" id="GO:0055085">
    <property type="term" value="P:transmembrane transport"/>
    <property type="evidence" value="ECO:0007669"/>
    <property type="project" value="InterPro"/>
</dbReference>
<feature type="transmembrane region" description="Helical" evidence="10">
    <location>
        <begin position="311"/>
        <end position="328"/>
    </location>
</feature>
<dbReference type="Pfam" id="PF03116">
    <property type="entry name" value="NQR2_RnfD_RnfE"/>
    <property type="match status" value="1"/>
</dbReference>
<dbReference type="PANTHER" id="PTHR30578">
    <property type="entry name" value="ELECTRON TRANSPORT COMPLEX PROTEIN RNFD"/>
    <property type="match status" value="1"/>
</dbReference>
<keyword evidence="9 10" id="KW-0472">Membrane</keyword>
<evidence type="ECO:0000256" key="8">
    <source>
        <dbReference type="ARBA" id="ARBA00022989"/>
    </source>
</evidence>
<feature type="transmembrane region" description="Helical" evidence="10">
    <location>
        <begin position="284"/>
        <end position="302"/>
    </location>
</feature>
<keyword evidence="3 10" id="KW-0285">Flavoprotein</keyword>
<dbReference type="GO" id="GO:0005886">
    <property type="term" value="C:plasma membrane"/>
    <property type="evidence" value="ECO:0007669"/>
    <property type="project" value="UniProtKB-SubCell"/>
</dbReference>
<keyword evidence="4 10" id="KW-0288">FMN</keyword>
<keyword evidence="8 10" id="KW-1133">Transmembrane helix</keyword>
<dbReference type="EC" id="7.-.-.-" evidence="10"/>
<dbReference type="InterPro" id="IPR004338">
    <property type="entry name" value="NqrB/RnfD"/>
</dbReference>
<evidence type="ECO:0000313" key="11">
    <source>
        <dbReference type="EMBL" id="OFW55525.1"/>
    </source>
</evidence>
<comment type="function">
    <text evidence="10">Part of a membrane-bound complex that couples electron transfer with translocation of ions across the membrane.</text>
</comment>
<proteinExistence type="inferred from homology"/>